<protein>
    <recommendedName>
        <fullName evidence="5 13">ATP synthase epsilon chain</fullName>
    </recommendedName>
    <alternativeName>
        <fullName evidence="12 13">ATP synthase F1 sector epsilon subunit</fullName>
    </alternativeName>
    <alternativeName>
        <fullName evidence="11 13">F-ATPase epsilon subunit</fullName>
    </alternativeName>
</protein>
<keyword evidence="7 13" id="KW-0406">Ion transport</keyword>
<dbReference type="CDD" id="cd12152">
    <property type="entry name" value="F1-ATPase_delta"/>
    <property type="match status" value="1"/>
</dbReference>
<evidence type="ECO:0000259" key="16">
    <source>
        <dbReference type="Pfam" id="PF02823"/>
    </source>
</evidence>
<keyword evidence="9 13" id="KW-0139">CF(1)</keyword>
<dbReference type="GO" id="GO:0046933">
    <property type="term" value="F:proton-transporting ATP synthase activity, rotational mechanism"/>
    <property type="evidence" value="ECO:0007669"/>
    <property type="project" value="UniProtKB-UniRule"/>
</dbReference>
<dbReference type="NCBIfam" id="TIGR01216">
    <property type="entry name" value="ATP_synt_epsi"/>
    <property type="match status" value="1"/>
</dbReference>
<keyword evidence="13" id="KW-0375">Hydrogen ion transport</keyword>
<reference evidence="18" key="1">
    <citation type="submission" date="2014-07" db="EMBL/GenBank/DDBJ databases">
        <authorList>
            <person name="Santos-Garcia D."/>
        </authorList>
    </citation>
    <scope>NUCLEOTIDE SEQUENCE [LARGE SCALE GENOMIC DNA]</scope>
</reference>
<dbReference type="HOGENOM" id="CLU_084338_2_0_6"/>
<organism evidence="17 18">
    <name type="scientific">Candidatus Johnevansia muelleri</name>
    <dbReference type="NCBI Taxonomy" id="1495769"/>
    <lineage>
        <taxon>Bacteria</taxon>
        <taxon>Pseudomonadati</taxon>
        <taxon>Pseudomonadota</taxon>
        <taxon>Gammaproteobacteria</taxon>
        <taxon>Candidatus Johnevansiales</taxon>
        <taxon>Candidatus Johnevansiaceae</taxon>
        <taxon>Candidatus Johnevansia</taxon>
    </lineage>
</organism>
<evidence type="ECO:0000313" key="17">
    <source>
        <dbReference type="EMBL" id="CDZ16504.1"/>
    </source>
</evidence>
<dbReference type="Gene3D" id="1.20.5.440">
    <property type="entry name" value="ATP synthase delta/epsilon subunit, C-terminal domain"/>
    <property type="match status" value="1"/>
</dbReference>
<keyword evidence="17" id="KW-0378">Hydrolase</keyword>
<dbReference type="AlphaFoldDB" id="A0A078KIC4"/>
<evidence type="ECO:0000256" key="7">
    <source>
        <dbReference type="ARBA" id="ARBA00023065"/>
    </source>
</evidence>
<evidence type="ECO:0000256" key="2">
    <source>
        <dbReference type="ARBA" id="ARBA00004202"/>
    </source>
</evidence>
<evidence type="ECO:0000256" key="14">
    <source>
        <dbReference type="RuleBase" id="RU003656"/>
    </source>
</evidence>
<dbReference type="Gene3D" id="2.60.15.10">
    <property type="entry name" value="F0F1 ATP synthase delta/epsilon subunit, N-terminal"/>
    <property type="match status" value="1"/>
</dbReference>
<dbReference type="Pfam" id="PF00401">
    <property type="entry name" value="ATP-synt_DE"/>
    <property type="match status" value="1"/>
</dbReference>
<dbReference type="GO" id="GO:0016787">
    <property type="term" value="F:hydrolase activity"/>
    <property type="evidence" value="ECO:0007669"/>
    <property type="project" value="UniProtKB-KW"/>
</dbReference>
<comment type="subcellular location">
    <subcellularLocation>
        <location evidence="2 13">Cell membrane</location>
        <topology evidence="2 13">Peripheral membrane protein</topology>
    </subcellularLocation>
</comment>
<name>A0A078KIC4_9GAMM</name>
<dbReference type="PANTHER" id="PTHR13822:SF10">
    <property type="entry name" value="ATP SYNTHASE EPSILON CHAIN, CHLOROPLASTIC"/>
    <property type="match status" value="1"/>
</dbReference>
<dbReference type="EMBL" id="LM655252">
    <property type="protein sequence ID" value="CDZ16504.1"/>
    <property type="molecule type" value="Genomic_DNA"/>
</dbReference>
<evidence type="ECO:0000256" key="1">
    <source>
        <dbReference type="ARBA" id="ARBA00003543"/>
    </source>
</evidence>
<dbReference type="NCBIfam" id="NF001847">
    <property type="entry name" value="PRK00571.1-4"/>
    <property type="match status" value="1"/>
</dbReference>
<dbReference type="InterPro" id="IPR020546">
    <property type="entry name" value="ATP_synth_F1_dsu/esu_N"/>
</dbReference>
<keyword evidence="6 13" id="KW-0813">Transport</keyword>
<dbReference type="Pfam" id="PF02823">
    <property type="entry name" value="ATP-synt_DE_N"/>
    <property type="match status" value="1"/>
</dbReference>
<gene>
    <name evidence="13 17" type="primary">atpC</name>
    <name evidence="17" type="ORF">CEM_244</name>
</gene>
<evidence type="ECO:0000256" key="11">
    <source>
        <dbReference type="ARBA" id="ARBA00030215"/>
    </source>
</evidence>
<keyword evidence="10 13" id="KW-0066">ATP synthesis</keyword>
<dbReference type="PANTHER" id="PTHR13822">
    <property type="entry name" value="ATP SYNTHASE DELTA/EPSILON CHAIN"/>
    <property type="match status" value="1"/>
</dbReference>
<comment type="subunit">
    <text evidence="4 13 14">F-type ATPases have 2 components, CF(1) - the catalytic core - and CF(0) - the membrane proton channel. CF(1) has five subunits: alpha(3), beta(3), gamma(1), delta(1), epsilon(1). CF(0) has three main subunits: a, b and c.</text>
</comment>
<keyword evidence="8 13" id="KW-0472">Membrane</keyword>
<dbReference type="InterPro" id="IPR020547">
    <property type="entry name" value="ATP_synth_F1_esu_C"/>
</dbReference>
<dbReference type="Proteomes" id="UP000032420">
    <property type="component" value="Chromosome I"/>
</dbReference>
<evidence type="ECO:0000256" key="5">
    <source>
        <dbReference type="ARBA" id="ARBA00014480"/>
    </source>
</evidence>
<dbReference type="KEGG" id="eme:CEM_244"/>
<comment type="function">
    <text evidence="1 13">Produces ATP from ADP in the presence of a proton gradient across the membrane.</text>
</comment>
<feature type="domain" description="ATP synthase F1 complex delta/epsilon subunit N-terminal" evidence="16">
    <location>
        <begin position="6"/>
        <end position="84"/>
    </location>
</feature>
<proteinExistence type="inferred from homology"/>
<dbReference type="InterPro" id="IPR036771">
    <property type="entry name" value="ATPsynth_dsu/esu_N"/>
</dbReference>
<dbReference type="PATRIC" id="fig|1495769.3.peg.226"/>
<accession>A0A078KIC4</accession>
<evidence type="ECO:0000256" key="8">
    <source>
        <dbReference type="ARBA" id="ARBA00023136"/>
    </source>
</evidence>
<evidence type="ECO:0000256" key="13">
    <source>
        <dbReference type="HAMAP-Rule" id="MF_00530"/>
    </source>
</evidence>
<comment type="similarity">
    <text evidence="3 13 14">Belongs to the ATPase epsilon chain family.</text>
</comment>
<dbReference type="SUPFAM" id="SSF51344">
    <property type="entry name" value="Epsilon subunit of F1F0-ATP synthase N-terminal domain"/>
    <property type="match status" value="1"/>
</dbReference>
<evidence type="ECO:0000256" key="4">
    <source>
        <dbReference type="ARBA" id="ARBA00011648"/>
    </source>
</evidence>
<dbReference type="GO" id="GO:0045259">
    <property type="term" value="C:proton-transporting ATP synthase complex"/>
    <property type="evidence" value="ECO:0007669"/>
    <property type="project" value="UniProtKB-KW"/>
</dbReference>
<evidence type="ECO:0000256" key="3">
    <source>
        <dbReference type="ARBA" id="ARBA00005712"/>
    </source>
</evidence>
<dbReference type="STRING" id="1495769.CEM_244"/>
<dbReference type="SUPFAM" id="SSF46604">
    <property type="entry name" value="Epsilon subunit of F1F0-ATP synthase C-terminal domain"/>
    <property type="match status" value="1"/>
</dbReference>
<keyword evidence="18" id="KW-1185">Reference proteome</keyword>
<feature type="domain" description="ATP synthase epsilon subunit C-terminal" evidence="15">
    <location>
        <begin position="89"/>
        <end position="133"/>
    </location>
</feature>
<evidence type="ECO:0000256" key="10">
    <source>
        <dbReference type="ARBA" id="ARBA00023310"/>
    </source>
</evidence>
<evidence type="ECO:0000259" key="15">
    <source>
        <dbReference type="Pfam" id="PF00401"/>
    </source>
</evidence>
<evidence type="ECO:0000313" key="18">
    <source>
        <dbReference type="Proteomes" id="UP000032420"/>
    </source>
</evidence>
<dbReference type="OrthoDB" id="9791445at2"/>
<evidence type="ECO:0000256" key="6">
    <source>
        <dbReference type="ARBA" id="ARBA00022448"/>
    </source>
</evidence>
<dbReference type="InterPro" id="IPR001469">
    <property type="entry name" value="ATP_synth_F1_dsu/esu"/>
</dbReference>
<dbReference type="HAMAP" id="MF_00530">
    <property type="entry name" value="ATP_synth_epsil_bac"/>
    <property type="match status" value="1"/>
</dbReference>
<dbReference type="InterPro" id="IPR036794">
    <property type="entry name" value="ATP_F1_dsu/esu_C_sf"/>
</dbReference>
<evidence type="ECO:0000256" key="12">
    <source>
        <dbReference type="ARBA" id="ARBA00031795"/>
    </source>
</evidence>
<dbReference type="GO" id="GO:0005886">
    <property type="term" value="C:plasma membrane"/>
    <property type="evidence" value="ECO:0007669"/>
    <property type="project" value="UniProtKB-SubCell"/>
</dbReference>
<keyword evidence="13" id="KW-1003">Cell membrane</keyword>
<sequence>MINIVKCDIVSAESTIFSGNIIKIIVTGIEGELCIMPGHAPLLTTLLPAPVKIFCEGGEKEIFYISSGFLEIQPNLISILSDVALRAIDLDEYDSKKAYEQAKQLINNVYSNLEFKNALIEIAKALARLRTIKMLKNNH</sequence>
<evidence type="ECO:0000256" key="9">
    <source>
        <dbReference type="ARBA" id="ARBA00023196"/>
    </source>
</evidence>
<dbReference type="GO" id="GO:0005524">
    <property type="term" value="F:ATP binding"/>
    <property type="evidence" value="ECO:0007669"/>
    <property type="project" value="UniProtKB-UniRule"/>
</dbReference>